<dbReference type="EMBL" id="SJFN01000018">
    <property type="protein sequence ID" value="TBW36758.1"/>
    <property type="molecule type" value="Genomic_DNA"/>
</dbReference>
<dbReference type="InterPro" id="IPR052209">
    <property type="entry name" value="CbiZ"/>
</dbReference>
<proteinExistence type="predicted"/>
<dbReference type="Pfam" id="PF01955">
    <property type="entry name" value="CbiZ"/>
    <property type="match status" value="1"/>
</dbReference>
<protein>
    <recommendedName>
        <fullName evidence="3">Adenosylcobinamide amidohydrolase</fullName>
    </recommendedName>
</protein>
<evidence type="ECO:0000313" key="2">
    <source>
        <dbReference type="Proteomes" id="UP000292781"/>
    </source>
</evidence>
<sequence>MIAEAPLPFSIECRPPLLVTRFATPQRMLSWSITRPGFVTAEAVAWLEVRDADLPIGTDPVALLDQTLAHAGLGAAVGLMTACDLRSHRLAQDEVDGVVATVVTTVGLTNGEFVGRRRDHPRGRDTHAFGTINTLVHVSVPLSQVALLEASSVATQARTVAVLEATMRRGSDVITGTGTDCIVVAAPVGADPAPYAGLHTAIGEAIGSAVLTATRGAVARWFAAQTRPPRALDGAAPKRRAAVTAEPACVGGPVAALGSRRERVP</sequence>
<name>A0A4Q9VNM4_9HYPH</name>
<dbReference type="AlphaFoldDB" id="A0A4Q9VNM4"/>
<dbReference type="InterPro" id="IPR002808">
    <property type="entry name" value="AdoCbi_amidolase"/>
</dbReference>
<evidence type="ECO:0000313" key="1">
    <source>
        <dbReference type="EMBL" id="TBW36758.1"/>
    </source>
</evidence>
<dbReference type="RefSeq" id="WP_131310022.1">
    <property type="nucleotide sequence ID" value="NZ_SJFN01000018.1"/>
</dbReference>
<reference evidence="1 2" key="1">
    <citation type="submission" date="2019-02" db="EMBL/GenBank/DDBJ databases">
        <title>Siculibacillus lacustris gen. nov., sp. nov., a new rosette-forming bacterium isolated from a freshwater crater lake (Lake St. Ana, Romania).</title>
        <authorList>
            <person name="Felfoldi T."/>
            <person name="Marton Z."/>
            <person name="Szabo A."/>
            <person name="Mentes A."/>
            <person name="Boka K."/>
            <person name="Marialigeti K."/>
            <person name="Mathe I."/>
            <person name="Koncz M."/>
            <person name="Schumann P."/>
            <person name="Toth E."/>
        </authorList>
    </citation>
    <scope>NUCLEOTIDE SEQUENCE [LARGE SCALE GENOMIC DNA]</scope>
    <source>
        <strain evidence="1 2">SA-279</strain>
    </source>
</reference>
<comment type="caution">
    <text evidence="1">The sequence shown here is derived from an EMBL/GenBank/DDBJ whole genome shotgun (WGS) entry which is preliminary data.</text>
</comment>
<dbReference type="PANTHER" id="PTHR35336:SF5">
    <property type="entry name" value="ADENOSYLCOBINAMIDE AMIDOHYDROLASE"/>
    <property type="match status" value="1"/>
</dbReference>
<dbReference type="PANTHER" id="PTHR35336">
    <property type="entry name" value="ADENOSYLCOBINAMIDE AMIDOHYDROLASE"/>
    <property type="match status" value="1"/>
</dbReference>
<organism evidence="1 2">
    <name type="scientific">Siculibacillus lacustris</name>
    <dbReference type="NCBI Taxonomy" id="1549641"/>
    <lineage>
        <taxon>Bacteria</taxon>
        <taxon>Pseudomonadati</taxon>
        <taxon>Pseudomonadota</taxon>
        <taxon>Alphaproteobacteria</taxon>
        <taxon>Hyphomicrobiales</taxon>
        <taxon>Ancalomicrobiaceae</taxon>
        <taxon>Siculibacillus</taxon>
    </lineage>
</organism>
<evidence type="ECO:0008006" key="3">
    <source>
        <dbReference type="Google" id="ProtNLM"/>
    </source>
</evidence>
<accession>A0A4Q9VNM4</accession>
<dbReference type="OrthoDB" id="9767827at2"/>
<gene>
    <name evidence="1" type="ORF">EYW49_13015</name>
</gene>
<dbReference type="Proteomes" id="UP000292781">
    <property type="component" value="Unassembled WGS sequence"/>
</dbReference>
<keyword evidence="2" id="KW-1185">Reference proteome</keyword>